<evidence type="ECO:0000313" key="3">
    <source>
        <dbReference type="Proteomes" id="UP000073601"/>
    </source>
</evidence>
<evidence type="ECO:0000313" key="2">
    <source>
        <dbReference type="EMBL" id="CZF77436.1"/>
    </source>
</evidence>
<feature type="transmembrane region" description="Helical" evidence="1">
    <location>
        <begin position="12"/>
        <end position="33"/>
    </location>
</feature>
<organism evidence="2 3">
    <name type="scientific">Grimontia marina</name>
    <dbReference type="NCBI Taxonomy" id="646534"/>
    <lineage>
        <taxon>Bacteria</taxon>
        <taxon>Pseudomonadati</taxon>
        <taxon>Pseudomonadota</taxon>
        <taxon>Gammaproteobacteria</taxon>
        <taxon>Vibrionales</taxon>
        <taxon>Vibrionaceae</taxon>
        <taxon>Grimontia</taxon>
    </lineage>
</organism>
<keyword evidence="3" id="KW-1185">Reference proteome</keyword>
<protein>
    <submittedName>
        <fullName evidence="2">Uncharacterized protein</fullName>
    </submittedName>
</protein>
<accession>A0A128ETZ6</accession>
<keyword evidence="1" id="KW-0812">Transmembrane</keyword>
<name>A0A128ETZ6_9GAMM</name>
<dbReference type="AlphaFoldDB" id="A0A128ETZ6"/>
<sequence>MDANFKDPFNFAYFLGMIAVLFIPTLPATLTWIGMLSR</sequence>
<gene>
    <name evidence="2" type="ORF">GMA8713_00169</name>
</gene>
<dbReference type="EMBL" id="FIZY01000001">
    <property type="protein sequence ID" value="CZF77436.1"/>
    <property type="molecule type" value="Genomic_DNA"/>
</dbReference>
<reference evidence="3" key="1">
    <citation type="submission" date="2016-02" db="EMBL/GenBank/DDBJ databases">
        <authorList>
            <person name="Rodrigo-Torres Lidia"/>
            <person name="Arahal R.David."/>
        </authorList>
    </citation>
    <scope>NUCLEOTIDE SEQUENCE [LARGE SCALE GENOMIC DNA]</scope>
    <source>
        <strain evidence="3">CECT 8713</strain>
    </source>
</reference>
<dbReference type="Proteomes" id="UP000073601">
    <property type="component" value="Unassembled WGS sequence"/>
</dbReference>
<keyword evidence="1" id="KW-0472">Membrane</keyword>
<proteinExistence type="predicted"/>
<evidence type="ECO:0000256" key="1">
    <source>
        <dbReference type="SAM" id="Phobius"/>
    </source>
</evidence>
<keyword evidence="1" id="KW-1133">Transmembrane helix</keyword>